<dbReference type="Gene3D" id="3.20.20.100">
    <property type="entry name" value="NADP-dependent oxidoreductase domain"/>
    <property type="match status" value="1"/>
</dbReference>
<dbReference type="FunFam" id="3.20.20.100:FF:000015">
    <property type="entry name" value="Oxidoreductase, aldo/keto reductase family"/>
    <property type="match status" value="1"/>
</dbReference>
<dbReference type="PRINTS" id="PR00069">
    <property type="entry name" value="ALDKETRDTASE"/>
</dbReference>
<dbReference type="InterPro" id="IPR020471">
    <property type="entry name" value="AKR"/>
</dbReference>
<feature type="binding site" evidence="5">
    <location>
        <position position="109"/>
    </location>
    <ligand>
        <name>substrate</name>
    </ligand>
</feature>
<dbReference type="PROSITE" id="PS00798">
    <property type="entry name" value="ALDOKETO_REDUCTASE_1"/>
    <property type="match status" value="1"/>
</dbReference>
<dbReference type="PROSITE" id="PS00063">
    <property type="entry name" value="ALDOKETO_REDUCTASE_3"/>
    <property type="match status" value="1"/>
</dbReference>
<dbReference type="PANTHER" id="PTHR43827:SF3">
    <property type="entry name" value="NADP-DEPENDENT OXIDOREDUCTASE DOMAIN-CONTAINING PROTEIN"/>
    <property type="match status" value="1"/>
</dbReference>
<evidence type="ECO:0000259" key="7">
    <source>
        <dbReference type="Pfam" id="PF00248"/>
    </source>
</evidence>
<dbReference type="Pfam" id="PF00248">
    <property type="entry name" value="Aldo_ket_red"/>
    <property type="match status" value="1"/>
</dbReference>
<proteinExistence type="inferred from homology"/>
<evidence type="ECO:0000313" key="9">
    <source>
        <dbReference type="Proteomes" id="UP000199268"/>
    </source>
</evidence>
<feature type="domain" description="NADP-dependent oxidoreductase" evidence="7">
    <location>
        <begin position="26"/>
        <end position="260"/>
    </location>
</feature>
<keyword evidence="2" id="KW-0521">NADP</keyword>
<dbReference type="RefSeq" id="WP_371851049.1">
    <property type="nucleotide sequence ID" value="NZ_CBDALI010000001.1"/>
</dbReference>
<dbReference type="PIRSF" id="PIRSF000097">
    <property type="entry name" value="AKR"/>
    <property type="match status" value="1"/>
</dbReference>
<dbReference type="STRING" id="1505725.GA0061074_102103"/>
<feature type="active site" description="Proton donor" evidence="4">
    <location>
        <position position="51"/>
    </location>
</feature>
<gene>
    <name evidence="8" type="ORF">GA0061074_102103</name>
</gene>
<evidence type="ECO:0000256" key="3">
    <source>
        <dbReference type="ARBA" id="ARBA00023002"/>
    </source>
</evidence>
<accession>A0A1C3ZN70</accession>
<dbReference type="GO" id="GO:0016616">
    <property type="term" value="F:oxidoreductase activity, acting on the CH-OH group of donors, NAD or NADP as acceptor"/>
    <property type="evidence" value="ECO:0007669"/>
    <property type="project" value="UniProtKB-ARBA"/>
</dbReference>
<protein>
    <submittedName>
        <fullName evidence="8">Aldo/keto reductase</fullName>
    </submittedName>
</protein>
<dbReference type="InterPro" id="IPR036812">
    <property type="entry name" value="NAD(P)_OxRdtase_dom_sf"/>
</dbReference>
<dbReference type="SUPFAM" id="SSF51430">
    <property type="entry name" value="NAD(P)-linked oxidoreductase"/>
    <property type="match status" value="1"/>
</dbReference>
<evidence type="ECO:0000256" key="4">
    <source>
        <dbReference type="PIRSR" id="PIRSR000097-1"/>
    </source>
</evidence>
<keyword evidence="3" id="KW-0560">Oxidoreductase</keyword>
<dbReference type="AlphaFoldDB" id="A0A1C3ZN70"/>
<dbReference type="PANTHER" id="PTHR43827">
    <property type="entry name" value="2,5-DIKETO-D-GLUCONIC ACID REDUCTASE"/>
    <property type="match status" value="1"/>
</dbReference>
<evidence type="ECO:0000256" key="1">
    <source>
        <dbReference type="ARBA" id="ARBA00007905"/>
    </source>
</evidence>
<evidence type="ECO:0000256" key="5">
    <source>
        <dbReference type="PIRSR" id="PIRSR000097-2"/>
    </source>
</evidence>
<dbReference type="EMBL" id="FMAO01000002">
    <property type="protein sequence ID" value="SCB83660.1"/>
    <property type="molecule type" value="Genomic_DNA"/>
</dbReference>
<feature type="site" description="Lowers pKa of active site Tyr" evidence="6">
    <location>
        <position position="76"/>
    </location>
</feature>
<evidence type="ECO:0000256" key="2">
    <source>
        <dbReference type="ARBA" id="ARBA00022857"/>
    </source>
</evidence>
<keyword evidence="9" id="KW-1185">Reference proteome</keyword>
<evidence type="ECO:0000313" key="8">
    <source>
        <dbReference type="EMBL" id="SCB83660.1"/>
    </source>
</evidence>
<name>A0A1C3ZN70_9LACO</name>
<comment type="similarity">
    <text evidence="1">Belongs to the aldo/keto reductase family.</text>
</comment>
<dbReference type="InterPro" id="IPR018170">
    <property type="entry name" value="Aldo/ket_reductase_CS"/>
</dbReference>
<sequence>MTIPNITLNNGVEMPQEGFGVYQIADYEDCKQAVKDALSVGYRAIDTAQAYHNEEAVGQAIAESEVDRQDIFITTKVWITNYGYEATKQSVLDSLDKLQTNYLDLVLLHQPYNDYYGAYRALEDLQAEGKLRAIGVSNFYADRYVDLVKFNRVVPQVNQLETHVFYQREEDNEYLKKYGTQIESWGPFAEGRNNFFDNETLQRIGDKYHKSVAQVALRFLTQKGVVIIPKSTHKERMQENLDIWDFELSSEDMQEIQSLDTKQSYFFDHEDPETVESITASTL</sequence>
<evidence type="ECO:0000256" key="6">
    <source>
        <dbReference type="PIRSR" id="PIRSR000097-3"/>
    </source>
</evidence>
<dbReference type="CDD" id="cd19133">
    <property type="entry name" value="AKR_AKR5F1"/>
    <property type="match status" value="1"/>
</dbReference>
<organism evidence="8 9">
    <name type="scientific">Weissella bombi</name>
    <dbReference type="NCBI Taxonomy" id="1505725"/>
    <lineage>
        <taxon>Bacteria</taxon>
        <taxon>Bacillati</taxon>
        <taxon>Bacillota</taxon>
        <taxon>Bacilli</taxon>
        <taxon>Lactobacillales</taxon>
        <taxon>Lactobacillaceae</taxon>
        <taxon>Weissella</taxon>
    </lineage>
</organism>
<reference evidence="9" key="1">
    <citation type="submission" date="2016-08" db="EMBL/GenBank/DDBJ databases">
        <authorList>
            <person name="Varghese N."/>
            <person name="Submissions Spin"/>
        </authorList>
    </citation>
    <scope>NUCLEOTIDE SEQUENCE [LARGE SCALE GENOMIC DNA]</scope>
    <source>
        <strain evidence="9">R-53094</strain>
    </source>
</reference>
<dbReference type="Proteomes" id="UP000199268">
    <property type="component" value="Unassembled WGS sequence"/>
</dbReference>
<dbReference type="InterPro" id="IPR023210">
    <property type="entry name" value="NADP_OxRdtase_dom"/>
</dbReference>